<dbReference type="EMBL" id="CADCVG010000073">
    <property type="protein sequence ID" value="CAA9456902.1"/>
    <property type="molecule type" value="Genomic_DNA"/>
</dbReference>
<dbReference type="InterPro" id="IPR005863">
    <property type="entry name" value="UDP-N-AcMur_synth"/>
</dbReference>
<evidence type="ECO:0000259" key="12">
    <source>
        <dbReference type="Pfam" id="PF01225"/>
    </source>
</evidence>
<dbReference type="GO" id="GO:0071555">
    <property type="term" value="P:cell wall organization"/>
    <property type="evidence" value="ECO:0007669"/>
    <property type="project" value="UniProtKB-KW"/>
</dbReference>
<evidence type="ECO:0000256" key="11">
    <source>
        <dbReference type="RuleBase" id="RU004136"/>
    </source>
</evidence>
<evidence type="ECO:0000256" key="4">
    <source>
        <dbReference type="ARBA" id="ARBA00022741"/>
    </source>
</evidence>
<proteinExistence type="inferred from homology"/>
<evidence type="ECO:0000313" key="15">
    <source>
        <dbReference type="EMBL" id="CAA9456902.1"/>
    </source>
</evidence>
<dbReference type="GO" id="GO:0008360">
    <property type="term" value="P:regulation of cell shape"/>
    <property type="evidence" value="ECO:0007669"/>
    <property type="project" value="UniProtKB-KW"/>
</dbReference>
<keyword evidence="5 10" id="KW-0067">ATP-binding</keyword>
<dbReference type="GO" id="GO:0047480">
    <property type="term" value="F:UDP-N-acetylmuramoyl-tripeptide-D-alanyl-D-alanine ligase activity"/>
    <property type="evidence" value="ECO:0007669"/>
    <property type="project" value="UniProtKB-UniRule"/>
</dbReference>
<dbReference type="UniPathway" id="UPA00219"/>
<evidence type="ECO:0000256" key="9">
    <source>
        <dbReference type="ARBA" id="ARBA00023316"/>
    </source>
</evidence>
<comment type="subcellular location">
    <subcellularLocation>
        <location evidence="10 11">Cytoplasm</location>
    </subcellularLocation>
</comment>
<keyword evidence="3 10" id="KW-0132">Cell division</keyword>
<dbReference type="HAMAP" id="MF_02019">
    <property type="entry name" value="MurF"/>
    <property type="match status" value="1"/>
</dbReference>
<dbReference type="SUPFAM" id="SSF53623">
    <property type="entry name" value="MurD-like peptide ligases, catalytic domain"/>
    <property type="match status" value="1"/>
</dbReference>
<comment type="pathway">
    <text evidence="10 11">Cell wall biogenesis; peptidoglycan biosynthesis.</text>
</comment>
<dbReference type="GO" id="GO:0005524">
    <property type="term" value="F:ATP binding"/>
    <property type="evidence" value="ECO:0007669"/>
    <property type="project" value="UniProtKB-UniRule"/>
</dbReference>
<evidence type="ECO:0000256" key="1">
    <source>
        <dbReference type="ARBA" id="ARBA00022490"/>
    </source>
</evidence>
<evidence type="ECO:0000256" key="6">
    <source>
        <dbReference type="ARBA" id="ARBA00022960"/>
    </source>
</evidence>
<dbReference type="NCBIfam" id="TIGR01143">
    <property type="entry name" value="murF"/>
    <property type="match status" value="1"/>
</dbReference>
<evidence type="ECO:0000256" key="7">
    <source>
        <dbReference type="ARBA" id="ARBA00022984"/>
    </source>
</evidence>
<dbReference type="SUPFAM" id="SSF53244">
    <property type="entry name" value="MurD-like peptide ligases, peptide-binding domain"/>
    <property type="match status" value="1"/>
</dbReference>
<reference evidence="15" key="1">
    <citation type="submission" date="2020-02" db="EMBL/GenBank/DDBJ databases">
        <authorList>
            <person name="Meier V. D."/>
        </authorList>
    </citation>
    <scope>NUCLEOTIDE SEQUENCE</scope>
    <source>
        <strain evidence="15">AVDCRST_MAG14</strain>
    </source>
</reference>
<comment type="catalytic activity">
    <reaction evidence="10 11">
        <text>D-alanyl-D-alanine + UDP-N-acetyl-alpha-D-muramoyl-L-alanyl-gamma-D-glutamyl-meso-2,6-diaminopimelate + ATP = UDP-N-acetyl-alpha-D-muramoyl-L-alanyl-gamma-D-glutamyl-meso-2,6-diaminopimeloyl-D-alanyl-D-alanine + ADP + phosphate + H(+)</text>
        <dbReference type="Rhea" id="RHEA:28374"/>
        <dbReference type="ChEBI" id="CHEBI:15378"/>
        <dbReference type="ChEBI" id="CHEBI:30616"/>
        <dbReference type="ChEBI" id="CHEBI:43474"/>
        <dbReference type="ChEBI" id="CHEBI:57822"/>
        <dbReference type="ChEBI" id="CHEBI:61386"/>
        <dbReference type="ChEBI" id="CHEBI:83905"/>
        <dbReference type="ChEBI" id="CHEBI:456216"/>
        <dbReference type="EC" id="6.3.2.10"/>
    </reaction>
</comment>
<keyword evidence="8 10" id="KW-0131">Cell cycle</keyword>
<dbReference type="SUPFAM" id="SSF63418">
    <property type="entry name" value="MurE/MurF N-terminal domain"/>
    <property type="match status" value="1"/>
</dbReference>
<name>A0A6J4R150_9ACTN</name>
<keyword evidence="2 10" id="KW-0436">Ligase</keyword>
<evidence type="ECO:0000256" key="3">
    <source>
        <dbReference type="ARBA" id="ARBA00022618"/>
    </source>
</evidence>
<sequence>MKPISLKSVVQAVGGSLVGGDETVLATGASVDSRSVRRGDLFFALKGRVDGADFAPEAHLRGAVAAVASHPLSVPTVVVEDPLSALQDLARWSLVGENAPTVVGVTGTVGKTTVKDALEAILRANGLKVSATAGNFNNEIGLPLTVLAANERTEVLVLEMGATHKGDIAHLCKIAPPRVGVLTAVSPVHLDSFGDLEGLAAAKGELALALPQSGVLVSPLDVPEAAAGPGRELARRLTFGPDDRANLWATDTLELESGLSFILHVREGLEERQVEVKSPVFGTHLVEPLLAAVGGALSLGLGPEECAWGLQRLRRTGLRGEVYRLRDDILVYDDSYNASPAAVAAVLRYGAEGARRQNRRLVAVLGGMFELGAGAREYHREAGRLAGEVGVDLLVCVGDEARWYAEAFPGEALFYEDAEAAARGLHATLRGGDYVVVKGSRGVGLDRLTRKLKEKLALV</sequence>
<evidence type="ECO:0000256" key="8">
    <source>
        <dbReference type="ARBA" id="ARBA00023306"/>
    </source>
</evidence>
<dbReference type="InterPro" id="IPR004101">
    <property type="entry name" value="Mur_ligase_C"/>
</dbReference>
<dbReference type="GO" id="GO:0009252">
    <property type="term" value="P:peptidoglycan biosynthetic process"/>
    <property type="evidence" value="ECO:0007669"/>
    <property type="project" value="UniProtKB-UniRule"/>
</dbReference>
<accession>A0A6J4R150</accession>
<evidence type="ECO:0000256" key="2">
    <source>
        <dbReference type="ARBA" id="ARBA00022598"/>
    </source>
</evidence>
<dbReference type="InterPro" id="IPR035911">
    <property type="entry name" value="MurE/MurF_N"/>
</dbReference>
<organism evidence="15">
    <name type="scientific">uncultured Rubrobacteraceae bacterium</name>
    <dbReference type="NCBI Taxonomy" id="349277"/>
    <lineage>
        <taxon>Bacteria</taxon>
        <taxon>Bacillati</taxon>
        <taxon>Actinomycetota</taxon>
        <taxon>Rubrobacteria</taxon>
        <taxon>Rubrobacterales</taxon>
        <taxon>Rubrobacteraceae</taxon>
        <taxon>environmental samples</taxon>
    </lineage>
</organism>
<dbReference type="InterPro" id="IPR013221">
    <property type="entry name" value="Mur_ligase_cen"/>
</dbReference>
<dbReference type="InterPro" id="IPR036565">
    <property type="entry name" value="Mur-like_cat_sf"/>
</dbReference>
<dbReference type="GO" id="GO:0005737">
    <property type="term" value="C:cytoplasm"/>
    <property type="evidence" value="ECO:0007669"/>
    <property type="project" value="UniProtKB-SubCell"/>
</dbReference>
<dbReference type="GO" id="GO:0051301">
    <property type="term" value="P:cell division"/>
    <property type="evidence" value="ECO:0007669"/>
    <property type="project" value="UniProtKB-KW"/>
</dbReference>
<evidence type="ECO:0000256" key="5">
    <source>
        <dbReference type="ARBA" id="ARBA00022840"/>
    </source>
</evidence>
<dbReference type="InterPro" id="IPR000713">
    <property type="entry name" value="Mur_ligase_N"/>
</dbReference>
<dbReference type="Gene3D" id="3.40.1190.10">
    <property type="entry name" value="Mur-like, catalytic domain"/>
    <property type="match status" value="1"/>
</dbReference>
<protein>
    <recommendedName>
        <fullName evidence="10 11">UDP-N-acetylmuramoyl-tripeptide--D-alanyl-D-alanine ligase</fullName>
        <ecNumber evidence="10 11">6.3.2.10</ecNumber>
    </recommendedName>
    <alternativeName>
        <fullName evidence="10">D-alanyl-D-alanine-adding enzyme</fullName>
    </alternativeName>
</protein>
<feature type="domain" description="Mur ligase central" evidence="14">
    <location>
        <begin position="105"/>
        <end position="294"/>
    </location>
</feature>
<dbReference type="InterPro" id="IPR051046">
    <property type="entry name" value="MurCDEF_CellWall_CoF430Synth"/>
</dbReference>
<keyword evidence="7 10" id="KW-0573">Peptidoglycan synthesis</keyword>
<evidence type="ECO:0000259" key="13">
    <source>
        <dbReference type="Pfam" id="PF02875"/>
    </source>
</evidence>
<feature type="binding site" evidence="10">
    <location>
        <begin position="107"/>
        <end position="113"/>
    </location>
    <ligand>
        <name>ATP</name>
        <dbReference type="ChEBI" id="CHEBI:30616"/>
    </ligand>
</feature>
<keyword evidence="9 10" id="KW-0961">Cell wall biogenesis/degradation</keyword>
<feature type="domain" description="Mur ligase C-terminal" evidence="13">
    <location>
        <begin position="319"/>
        <end position="441"/>
    </location>
</feature>
<comment type="similarity">
    <text evidence="10">Belongs to the MurCDEF family. MurF subfamily.</text>
</comment>
<keyword evidence="4 10" id="KW-0547">Nucleotide-binding</keyword>
<feature type="domain" description="Mur ligase N-terminal catalytic" evidence="12">
    <location>
        <begin position="29"/>
        <end position="78"/>
    </location>
</feature>
<keyword evidence="6 10" id="KW-0133">Cell shape</keyword>
<dbReference type="Pfam" id="PF01225">
    <property type="entry name" value="Mur_ligase"/>
    <property type="match status" value="1"/>
</dbReference>
<comment type="function">
    <text evidence="10 11">Involved in cell wall formation. Catalyzes the final step in the synthesis of UDP-N-acetylmuramoyl-pentapeptide, the precursor of murein.</text>
</comment>
<dbReference type="PANTHER" id="PTHR43024:SF1">
    <property type="entry name" value="UDP-N-ACETYLMURAMOYL-TRIPEPTIDE--D-ALANYL-D-ALANINE LIGASE"/>
    <property type="match status" value="1"/>
</dbReference>
<gene>
    <name evidence="10" type="primary">murF</name>
    <name evidence="15" type="ORF">AVDCRST_MAG14-1766</name>
</gene>
<evidence type="ECO:0000256" key="10">
    <source>
        <dbReference type="HAMAP-Rule" id="MF_02019"/>
    </source>
</evidence>
<dbReference type="Gene3D" id="3.90.190.20">
    <property type="entry name" value="Mur ligase, C-terminal domain"/>
    <property type="match status" value="1"/>
</dbReference>
<dbReference type="AlphaFoldDB" id="A0A6J4R150"/>
<dbReference type="Pfam" id="PF02875">
    <property type="entry name" value="Mur_ligase_C"/>
    <property type="match status" value="1"/>
</dbReference>
<dbReference type="Gene3D" id="3.40.1390.10">
    <property type="entry name" value="MurE/MurF, N-terminal domain"/>
    <property type="match status" value="1"/>
</dbReference>
<dbReference type="PANTHER" id="PTHR43024">
    <property type="entry name" value="UDP-N-ACETYLMURAMOYL-TRIPEPTIDE--D-ALANYL-D-ALANINE LIGASE"/>
    <property type="match status" value="1"/>
</dbReference>
<evidence type="ECO:0000259" key="14">
    <source>
        <dbReference type="Pfam" id="PF08245"/>
    </source>
</evidence>
<keyword evidence="1 10" id="KW-0963">Cytoplasm</keyword>
<dbReference type="EC" id="6.3.2.10" evidence="10 11"/>
<dbReference type="InterPro" id="IPR036615">
    <property type="entry name" value="Mur_ligase_C_dom_sf"/>
</dbReference>
<dbReference type="Pfam" id="PF08245">
    <property type="entry name" value="Mur_ligase_M"/>
    <property type="match status" value="1"/>
</dbReference>